<dbReference type="Pfam" id="PF14643">
    <property type="entry name" value="DUF4455"/>
    <property type="match status" value="1"/>
</dbReference>
<feature type="region of interest" description="Disordered" evidence="2">
    <location>
        <begin position="1478"/>
        <end position="1535"/>
    </location>
</feature>
<feature type="domain" description="DUF4455" evidence="3">
    <location>
        <begin position="53"/>
        <end position="262"/>
    </location>
</feature>
<dbReference type="InterPro" id="IPR027914">
    <property type="entry name" value="DUF4456"/>
</dbReference>
<feature type="region of interest" description="Disordered" evidence="2">
    <location>
        <begin position="654"/>
        <end position="729"/>
    </location>
</feature>
<feature type="domain" description="DUF4456" evidence="4">
    <location>
        <begin position="1272"/>
        <end position="1479"/>
    </location>
</feature>
<feature type="compositionally biased region" description="Low complexity" evidence="2">
    <location>
        <begin position="597"/>
        <end position="608"/>
    </location>
</feature>
<dbReference type="GeneID" id="40326475"/>
<dbReference type="InterPro" id="IPR028089">
    <property type="entry name" value="DUF4455"/>
</dbReference>
<evidence type="ECO:0000256" key="1">
    <source>
        <dbReference type="SAM" id="Coils"/>
    </source>
</evidence>
<gene>
    <name evidence="5" type="ORF">TraAM80_02542</name>
</gene>
<feature type="coiled-coil region" evidence="1">
    <location>
        <begin position="99"/>
        <end position="130"/>
    </location>
</feature>
<feature type="compositionally biased region" description="Low complexity" evidence="2">
    <location>
        <begin position="655"/>
        <end position="672"/>
    </location>
</feature>
<organism evidence="5 6">
    <name type="scientific">Trypanosoma rangeli</name>
    <dbReference type="NCBI Taxonomy" id="5698"/>
    <lineage>
        <taxon>Eukaryota</taxon>
        <taxon>Discoba</taxon>
        <taxon>Euglenozoa</taxon>
        <taxon>Kinetoplastea</taxon>
        <taxon>Metakinetoplastina</taxon>
        <taxon>Trypanosomatida</taxon>
        <taxon>Trypanosomatidae</taxon>
        <taxon>Trypanosoma</taxon>
        <taxon>Herpetosoma</taxon>
    </lineage>
</organism>
<feature type="region of interest" description="Disordered" evidence="2">
    <location>
        <begin position="1089"/>
        <end position="1115"/>
    </location>
</feature>
<evidence type="ECO:0000259" key="4">
    <source>
        <dbReference type="Pfam" id="PF14644"/>
    </source>
</evidence>
<sequence>MGSPKRAAAKESRLQLRMAARYQNALVTFHDGVREFNKQLDEEQMLRLVNLKEFLQRSHNECTAALQAETNRVEAHKNLLAQPAVCDAEELMQPFTDDYHEVEVRIDDSKARLEAERQRLLSLCVEMRQSYQSRVDAITSCEENMETREKERREGLKKSLVEFVEALTKISYTSIGASHVLAQRAIHEINEHLCKNHTSRETLLAQLRCREILLQRQYSRQLADVYGTSLELMMRSCIRWATTLLQTAHFCRPQCRMRAVEQTGRLVSSIRRDGTQFLGNMATTVQSLRRAREPLQTECGQICGGTLPDGWLRSFNGGLFSPVFPVSPSEVTVEWRVKANVLVRNILVQCATAVEDVRIAEQELCAEAELLLSELHTLARWICEPEAKETELLAQASLYGVDEVYSRFTCANSALQAQFSAEVDAGVLPLLTIIRRESQWFTTKVETELNSQHAALESVLLTGPINVLFTFEKATDALEETATNALGFIRSGFIALHEARKDHDDNLRHVEMELARKQEELQHAPTMETAEVLFVECLAVLERIAAQHVDFKHHTVQSLQRVAQDGKMEVEQHCAKLLLLFGLESEEACLQREREAATTATTTTTTTTKRGRAKEVVVEPDTLSDLDSVPSYPTITAVDGQMYYVVGPIALGDRPPTTSAGASPSSPSQQPPHQLQRKRSFGGEGGRNRLMPIGKRRPPLPQSQRSSKKVKGGAAQSESSGTSPRLSPVPVVLPPPAFLDTYESLLRPTLQGDNEATASLSSATVEEWREMLRVEVLNWTVQLRHISVEHVQKQCNAQRSAIDAETNKILRYHRRRPATVQSEYYEGRIREIETTQMKKENHCNRLLEHFTVLENVWSSIGGGDQAEAHDTQLFEQLQELEKLAPKANTTNALILQERNFASLASTSLEAHSNRYHKIMADVAKQKELLESKCRNYLLSCGKGVPESFDKLEDTSAWDDPNDSSCKQVIEVLLRLHNTAKALKEKLSSERDQHVQHLDAAKSSYAVVFEQNLEELQLLERVQEVLSRLKVQVHSLMTLSETSEAKIEETLKELEEKLSSSPLSYDFSNALAKVAGWVYGGAGATAESLTLPPAGGPSSSPTLSMESIARGPGGTAVTLTEDSIREVEAELSERLAEVKTDIERQIRASDMSKVLRILDHIREMVYVRGRQLDCLQYGMEFFNVPQENYIDPRLGAKAEAAGEDAATAAAGAGTEIATTSALSKQGRVRGRSRLSISPNSVLAALYTTNEPPEVISAERQVKNWLATARSQVEHTAEQHFSVCPSPVVRRLPGMTGGSLQDVMEMCDSVCDQQQRRVMQHVVQATRRYREQVDRLFVALQNMPRYLVNGTCALSFMALERRVATVFDVFASFYGESDAIRAMHDRLVKVTLASNYNHSKLNELCKAESLRQTVAQATIEKLWGYTLREIEDEAAMHAARSLNVDNNFFAFLRGVVMPESLKPAVDDEGSGRHRGLRGLLRLKAKEDRGKEAQQQQQSSMRRERRLRETMTHRSSSGTLLGGKRAESASPVEMASGQLPTPAPLEVEHGSVPLHALRPLESFNAGHPSATINLPNSDLTPTFARVSLATRLQTPPANRRQKKDVFGPPVADERGPVVTIVAPETSLHMKIAKLTQQSVQYFNTTSSNVVDRANDAFQGWTEQEARWRETWGASIKRLKG</sequence>
<dbReference type="Pfam" id="PF14644">
    <property type="entry name" value="DUF4456"/>
    <property type="match status" value="1"/>
</dbReference>
<evidence type="ECO:0000259" key="3">
    <source>
        <dbReference type="Pfam" id="PF14643"/>
    </source>
</evidence>
<keyword evidence="1" id="KW-0175">Coiled coil</keyword>
<dbReference type="RefSeq" id="XP_029240601.1">
    <property type="nucleotide sequence ID" value="XM_029379541.1"/>
</dbReference>
<accession>A0A422NTN2</accession>
<dbReference type="OMA" id="ILHHTNE"/>
<evidence type="ECO:0000313" key="6">
    <source>
        <dbReference type="Proteomes" id="UP000283634"/>
    </source>
</evidence>
<comment type="caution">
    <text evidence="5">The sequence shown here is derived from an EMBL/GenBank/DDBJ whole genome shotgun (WGS) entry which is preliminary data.</text>
</comment>
<keyword evidence="6" id="KW-1185">Reference proteome</keyword>
<reference evidence="5 6" key="1">
    <citation type="journal article" date="2018" name="BMC Genomics">
        <title>Genomic comparison of Trypanosoma conorhini and Trypanosoma rangeli to Trypanosoma cruzi strains of high and low virulence.</title>
        <authorList>
            <person name="Bradwell K.R."/>
            <person name="Koparde V.N."/>
            <person name="Matveyev A.V."/>
            <person name="Serrano M.G."/>
            <person name="Alves J.M."/>
            <person name="Parikh H."/>
            <person name="Huang B."/>
            <person name="Lee V."/>
            <person name="Espinosa-Alvarez O."/>
            <person name="Ortiz P.A."/>
            <person name="Costa-Martins A.G."/>
            <person name="Teixeira M.M."/>
            <person name="Buck G.A."/>
        </authorList>
    </citation>
    <scope>NUCLEOTIDE SEQUENCE [LARGE SCALE GENOMIC DNA]</scope>
    <source>
        <strain evidence="5 6">AM80</strain>
    </source>
</reference>
<evidence type="ECO:0000313" key="5">
    <source>
        <dbReference type="EMBL" id="RNF08800.1"/>
    </source>
</evidence>
<protein>
    <recommendedName>
        <fullName evidence="7">DUF4456 domain-containing protein</fullName>
    </recommendedName>
</protein>
<evidence type="ECO:0008006" key="7">
    <source>
        <dbReference type="Google" id="ProtNLM"/>
    </source>
</evidence>
<dbReference type="Proteomes" id="UP000283634">
    <property type="component" value="Unassembled WGS sequence"/>
</dbReference>
<dbReference type="EMBL" id="MKGL01000059">
    <property type="protein sequence ID" value="RNF08800.1"/>
    <property type="molecule type" value="Genomic_DNA"/>
</dbReference>
<name>A0A422NTN2_TRYRA</name>
<dbReference type="OrthoDB" id="272766at2759"/>
<feature type="region of interest" description="Disordered" evidence="2">
    <location>
        <begin position="594"/>
        <end position="616"/>
    </location>
</feature>
<evidence type="ECO:0000256" key="2">
    <source>
        <dbReference type="SAM" id="MobiDB-lite"/>
    </source>
</evidence>
<proteinExistence type="predicted"/>